<feature type="domain" description="ATP-grasp" evidence="2">
    <location>
        <begin position="128"/>
        <end position="314"/>
    </location>
</feature>
<dbReference type="InterPro" id="IPR016185">
    <property type="entry name" value="PreATP-grasp_dom_sf"/>
</dbReference>
<dbReference type="EMBL" id="CP139487">
    <property type="protein sequence ID" value="WPU64410.1"/>
    <property type="molecule type" value="Genomic_DNA"/>
</dbReference>
<dbReference type="GO" id="GO:0005737">
    <property type="term" value="C:cytoplasm"/>
    <property type="evidence" value="ECO:0007669"/>
    <property type="project" value="TreeGrafter"/>
</dbReference>
<organism evidence="3 4">
    <name type="scientific">Peredibacter starrii</name>
    <dbReference type="NCBI Taxonomy" id="28202"/>
    <lineage>
        <taxon>Bacteria</taxon>
        <taxon>Pseudomonadati</taxon>
        <taxon>Bdellovibrionota</taxon>
        <taxon>Bacteriovoracia</taxon>
        <taxon>Bacteriovoracales</taxon>
        <taxon>Bacteriovoracaceae</taxon>
        <taxon>Peredibacter</taxon>
    </lineage>
</organism>
<dbReference type="Pfam" id="PF02955">
    <property type="entry name" value="GSH-S_ATP"/>
    <property type="match status" value="1"/>
</dbReference>
<evidence type="ECO:0000313" key="3">
    <source>
        <dbReference type="EMBL" id="WPU64410.1"/>
    </source>
</evidence>
<protein>
    <recommendedName>
        <fullName evidence="2">ATP-grasp domain-containing protein</fullName>
    </recommendedName>
</protein>
<keyword evidence="1" id="KW-0547">Nucleotide-binding</keyword>
<dbReference type="RefSeq" id="WP_321393162.1">
    <property type="nucleotide sequence ID" value="NZ_CP139487.1"/>
</dbReference>
<dbReference type="Pfam" id="PF02951">
    <property type="entry name" value="GSH-S_N"/>
    <property type="match status" value="1"/>
</dbReference>
<dbReference type="PANTHER" id="PTHR21621">
    <property type="entry name" value="RIBOSOMAL PROTEIN S6 MODIFICATION PROTEIN"/>
    <property type="match status" value="1"/>
</dbReference>
<evidence type="ECO:0000313" key="4">
    <source>
        <dbReference type="Proteomes" id="UP001324634"/>
    </source>
</evidence>
<dbReference type="PANTHER" id="PTHR21621:SF4">
    <property type="entry name" value="GLUTATHIONE SYNTHETASE"/>
    <property type="match status" value="1"/>
</dbReference>
<dbReference type="Proteomes" id="UP001324634">
    <property type="component" value="Chromosome"/>
</dbReference>
<dbReference type="AlphaFoldDB" id="A0AAX4HMJ0"/>
<dbReference type="InterPro" id="IPR004215">
    <property type="entry name" value="GSHS_N"/>
</dbReference>
<gene>
    <name evidence="3" type="ORF">SOO65_17085</name>
</gene>
<evidence type="ECO:0000259" key="2">
    <source>
        <dbReference type="PROSITE" id="PS50975"/>
    </source>
</evidence>
<evidence type="ECO:0000256" key="1">
    <source>
        <dbReference type="PROSITE-ProRule" id="PRU00409"/>
    </source>
</evidence>
<dbReference type="PROSITE" id="PS50975">
    <property type="entry name" value="ATP_GRASP"/>
    <property type="match status" value="1"/>
</dbReference>
<dbReference type="InterPro" id="IPR004218">
    <property type="entry name" value="GSHS_ATP-bd"/>
</dbReference>
<dbReference type="SUPFAM" id="SSF52440">
    <property type="entry name" value="PreATP-grasp domain"/>
    <property type="match status" value="1"/>
</dbReference>
<dbReference type="InterPro" id="IPR011761">
    <property type="entry name" value="ATP-grasp"/>
</dbReference>
<name>A0AAX4HMJ0_9BACT</name>
<dbReference type="SUPFAM" id="SSF56059">
    <property type="entry name" value="Glutathione synthetase ATP-binding domain-like"/>
    <property type="match status" value="1"/>
</dbReference>
<reference evidence="3 4" key="1">
    <citation type="submission" date="2023-11" db="EMBL/GenBank/DDBJ databases">
        <title>Peredibacter starrii A3.12.</title>
        <authorList>
            <person name="Mitchell R.J."/>
        </authorList>
    </citation>
    <scope>NUCLEOTIDE SEQUENCE [LARGE SCALE GENOMIC DNA]</scope>
    <source>
        <strain evidence="3 4">A3.12</strain>
    </source>
</reference>
<dbReference type="Gene3D" id="3.30.1490.20">
    <property type="entry name" value="ATP-grasp fold, A domain"/>
    <property type="match status" value="1"/>
</dbReference>
<keyword evidence="4" id="KW-1185">Reference proteome</keyword>
<dbReference type="Gene3D" id="3.40.50.20">
    <property type="match status" value="1"/>
</dbReference>
<dbReference type="GO" id="GO:0004363">
    <property type="term" value="F:glutathione synthase activity"/>
    <property type="evidence" value="ECO:0007669"/>
    <property type="project" value="InterPro"/>
</dbReference>
<dbReference type="InterPro" id="IPR013815">
    <property type="entry name" value="ATP_grasp_subdomain_1"/>
</dbReference>
<dbReference type="Gene3D" id="3.30.470.20">
    <property type="entry name" value="ATP-grasp fold, B domain"/>
    <property type="match status" value="1"/>
</dbReference>
<dbReference type="GO" id="GO:0005524">
    <property type="term" value="F:ATP binding"/>
    <property type="evidence" value="ECO:0007669"/>
    <property type="project" value="UniProtKB-UniRule"/>
</dbReference>
<keyword evidence="1" id="KW-0067">ATP-binding</keyword>
<dbReference type="KEGG" id="psti:SOO65_17085"/>
<sequence length="314" mass="35592">MRHLLLIDPIEKLNIKKDSSLMLALAMQKRGIECYVLFERDFAIHNQGMQKLRVHSFKGTLKEDQIYLASFETTGEKVIELTTNDVLHMRLDPPFDSRYLRILWMLDHLVSMGIKVMNDPRGIMNFNEKLYAYRTEGATASYVGSSLKLAQQFVQHLDPKPSALILKPMDLYSGLGVEKLSLNAWEKRFEEKVVELQGPVIVQPFIEAVAMGEIRSLYFKGKELGTILKTPKDGEFLSNIAQGATFHAEPLTPKTRAQCETIVKELMEFGVDWVAFDILGDSVQEVNITCPGLLVEVSYAHKKNLADVVIDMLD</sequence>
<proteinExistence type="predicted"/>
<dbReference type="GO" id="GO:0046872">
    <property type="term" value="F:metal ion binding"/>
    <property type="evidence" value="ECO:0007669"/>
    <property type="project" value="InterPro"/>
</dbReference>
<accession>A0AAX4HMJ0</accession>